<gene>
    <name evidence="1" type="ORF">METZ01_LOCUS208180</name>
</gene>
<reference evidence="1" key="1">
    <citation type="submission" date="2018-05" db="EMBL/GenBank/DDBJ databases">
        <authorList>
            <person name="Lanie J.A."/>
            <person name="Ng W.-L."/>
            <person name="Kazmierczak K.M."/>
            <person name="Andrzejewski T.M."/>
            <person name="Davidsen T.M."/>
            <person name="Wayne K.J."/>
            <person name="Tettelin H."/>
            <person name="Glass J.I."/>
            <person name="Rusch D."/>
            <person name="Podicherti R."/>
            <person name="Tsui H.-C.T."/>
            <person name="Winkler M.E."/>
        </authorList>
    </citation>
    <scope>NUCLEOTIDE SEQUENCE</scope>
</reference>
<dbReference type="EMBL" id="UINC01046828">
    <property type="protein sequence ID" value="SVB55326.1"/>
    <property type="molecule type" value="Genomic_DNA"/>
</dbReference>
<name>A0A382EX66_9ZZZZ</name>
<accession>A0A382EX66</accession>
<proteinExistence type="predicted"/>
<sequence length="202" mass="24350">MGMFDEIIVPKSYLKNLLPKGDEKLLNTKHLFQTKSLDNVMDLYKIHRQQLYRLDRSEFLLKEGIQHTELTDKWIKLNNGTEISFYSGVKDEKNNEYWFEFKFAFKGGKIDKKELVSNKIVSTEEERESIDAMWDKEQEIFNEYRNKNLSYKLFSWIEERFQKMTNWARKKHTLPLEIRKKAYEESGRLEKDPDALKLYSDL</sequence>
<organism evidence="1">
    <name type="scientific">marine metagenome</name>
    <dbReference type="NCBI Taxonomy" id="408172"/>
    <lineage>
        <taxon>unclassified sequences</taxon>
        <taxon>metagenomes</taxon>
        <taxon>ecological metagenomes</taxon>
    </lineage>
</organism>
<dbReference type="AlphaFoldDB" id="A0A382EX66"/>
<protein>
    <submittedName>
        <fullName evidence="1">Uncharacterized protein</fullName>
    </submittedName>
</protein>
<evidence type="ECO:0000313" key="1">
    <source>
        <dbReference type="EMBL" id="SVB55326.1"/>
    </source>
</evidence>